<dbReference type="Proteomes" id="UP000011713">
    <property type="component" value="Unassembled WGS sequence"/>
</dbReference>
<name>M4BLW3_HYAAE</name>
<evidence type="ECO:0000313" key="3">
    <source>
        <dbReference type="EnsemblProtists" id="HpaP807398"/>
    </source>
</evidence>
<dbReference type="InParanoid" id="M4BLW3"/>
<dbReference type="VEuPathDB" id="FungiDB:HpaG807398"/>
<dbReference type="EnsemblProtists" id="HpaT807398">
    <property type="protein sequence ID" value="HpaP807398"/>
    <property type="gene ID" value="HpaG807398"/>
</dbReference>
<keyword evidence="2" id="KW-1133">Transmembrane helix</keyword>
<evidence type="ECO:0000313" key="4">
    <source>
        <dbReference type="Proteomes" id="UP000011713"/>
    </source>
</evidence>
<organism evidence="3 4">
    <name type="scientific">Hyaloperonospora arabidopsidis (strain Emoy2)</name>
    <name type="common">Downy mildew agent</name>
    <name type="synonym">Peronospora arabidopsidis</name>
    <dbReference type="NCBI Taxonomy" id="559515"/>
    <lineage>
        <taxon>Eukaryota</taxon>
        <taxon>Sar</taxon>
        <taxon>Stramenopiles</taxon>
        <taxon>Oomycota</taxon>
        <taxon>Peronosporomycetes</taxon>
        <taxon>Peronosporales</taxon>
        <taxon>Peronosporaceae</taxon>
        <taxon>Hyaloperonospora</taxon>
    </lineage>
</organism>
<feature type="region of interest" description="Disordered" evidence="1">
    <location>
        <begin position="1"/>
        <end position="21"/>
    </location>
</feature>
<reference evidence="4" key="1">
    <citation type="journal article" date="2010" name="Science">
        <title>Signatures of adaptation to obligate biotrophy in the Hyaloperonospora arabidopsidis genome.</title>
        <authorList>
            <person name="Baxter L."/>
            <person name="Tripathy S."/>
            <person name="Ishaque N."/>
            <person name="Boot N."/>
            <person name="Cabral A."/>
            <person name="Kemen E."/>
            <person name="Thines M."/>
            <person name="Ah-Fong A."/>
            <person name="Anderson R."/>
            <person name="Badejoko W."/>
            <person name="Bittner-Eddy P."/>
            <person name="Boore J.L."/>
            <person name="Chibucos M.C."/>
            <person name="Coates M."/>
            <person name="Dehal P."/>
            <person name="Delehaunty K."/>
            <person name="Dong S."/>
            <person name="Downton P."/>
            <person name="Dumas B."/>
            <person name="Fabro G."/>
            <person name="Fronick C."/>
            <person name="Fuerstenberg S.I."/>
            <person name="Fulton L."/>
            <person name="Gaulin E."/>
            <person name="Govers F."/>
            <person name="Hughes L."/>
            <person name="Humphray S."/>
            <person name="Jiang R.H."/>
            <person name="Judelson H."/>
            <person name="Kamoun S."/>
            <person name="Kyung K."/>
            <person name="Meijer H."/>
            <person name="Minx P."/>
            <person name="Morris P."/>
            <person name="Nelson J."/>
            <person name="Phuntumart V."/>
            <person name="Qutob D."/>
            <person name="Rehmany A."/>
            <person name="Rougon-Cardoso A."/>
            <person name="Ryden P."/>
            <person name="Torto-Alalibo T."/>
            <person name="Studholme D."/>
            <person name="Wang Y."/>
            <person name="Win J."/>
            <person name="Wood J."/>
            <person name="Clifton S.W."/>
            <person name="Rogers J."/>
            <person name="Van den Ackerveken G."/>
            <person name="Jones J.D."/>
            <person name="McDowell J.M."/>
            <person name="Beynon J."/>
            <person name="Tyler B.M."/>
        </authorList>
    </citation>
    <scope>NUCLEOTIDE SEQUENCE [LARGE SCALE GENOMIC DNA]</scope>
    <source>
        <strain evidence="4">Emoy2</strain>
    </source>
</reference>
<dbReference type="AlphaFoldDB" id="M4BLW3"/>
<keyword evidence="4" id="KW-1185">Reference proteome</keyword>
<accession>M4BLW3</accession>
<sequence>MTSDGYISSTSSSHSSSCSVPAGVVRVGDNEEAGGKGAGWTSLDVVDALRWSKTSSASLFCAAFNGAAAAALGASVATSWLDSRPSSSGSYGKSV</sequence>
<keyword evidence="2" id="KW-0472">Membrane</keyword>
<feature type="compositionally biased region" description="Low complexity" evidence="1">
    <location>
        <begin position="8"/>
        <end position="19"/>
    </location>
</feature>
<dbReference type="EMBL" id="JH598398">
    <property type="status" value="NOT_ANNOTATED_CDS"/>
    <property type="molecule type" value="Genomic_DNA"/>
</dbReference>
<reference evidence="3" key="2">
    <citation type="submission" date="2015-06" db="UniProtKB">
        <authorList>
            <consortium name="EnsemblProtists"/>
        </authorList>
    </citation>
    <scope>IDENTIFICATION</scope>
    <source>
        <strain evidence="3">Emoy2</strain>
    </source>
</reference>
<dbReference type="HOGENOM" id="CLU_2377277_0_0_1"/>
<protein>
    <submittedName>
        <fullName evidence="3">Uncharacterized protein</fullName>
    </submittedName>
</protein>
<keyword evidence="2" id="KW-0812">Transmembrane</keyword>
<feature type="transmembrane region" description="Helical" evidence="2">
    <location>
        <begin position="59"/>
        <end position="81"/>
    </location>
</feature>
<evidence type="ECO:0000256" key="1">
    <source>
        <dbReference type="SAM" id="MobiDB-lite"/>
    </source>
</evidence>
<proteinExistence type="predicted"/>
<evidence type="ECO:0000256" key="2">
    <source>
        <dbReference type="SAM" id="Phobius"/>
    </source>
</evidence>